<dbReference type="EMBL" id="CP017555">
    <property type="protein sequence ID" value="AOW02480.1"/>
    <property type="molecule type" value="Genomic_DNA"/>
</dbReference>
<evidence type="ECO:0000313" key="7">
    <source>
        <dbReference type="EMBL" id="AOW02480.1"/>
    </source>
</evidence>
<dbReference type="PANTHER" id="PTHR30011:SF16">
    <property type="entry name" value="C2H2 FINGER DOMAIN TRANSCRIPTION FACTOR (EUROFUNG)-RELATED"/>
    <property type="match status" value="1"/>
</dbReference>
<evidence type="ECO:0000259" key="6">
    <source>
        <dbReference type="Pfam" id="PF00296"/>
    </source>
</evidence>
<dbReference type="RefSeq" id="XP_501560.3">
    <property type="nucleotide sequence ID" value="XM_501560.3"/>
</dbReference>
<evidence type="ECO:0000256" key="4">
    <source>
        <dbReference type="ARBA" id="ARBA00023033"/>
    </source>
</evidence>
<dbReference type="KEGG" id="yli:2910031"/>
<comment type="similarity">
    <text evidence="5">Belongs to the NtaA/SnaA/DszA monooxygenase family.</text>
</comment>
<dbReference type="CDD" id="cd01095">
    <property type="entry name" value="Nitrilotriacetate_monoxgenase"/>
    <property type="match status" value="1"/>
</dbReference>
<dbReference type="Gene3D" id="3.20.20.30">
    <property type="entry name" value="Luciferase-like domain"/>
    <property type="match status" value="1"/>
</dbReference>
<evidence type="ECO:0000313" key="8">
    <source>
        <dbReference type="Proteomes" id="UP000182444"/>
    </source>
</evidence>
<dbReference type="Pfam" id="PF00296">
    <property type="entry name" value="Bac_luciferase"/>
    <property type="match status" value="1"/>
</dbReference>
<evidence type="ECO:0000256" key="2">
    <source>
        <dbReference type="ARBA" id="ARBA00022643"/>
    </source>
</evidence>
<dbReference type="Proteomes" id="UP000182444">
    <property type="component" value="Chromosome 1C"/>
</dbReference>
<accession>A0A1D8NA22</accession>
<dbReference type="InterPro" id="IPR036661">
    <property type="entry name" value="Luciferase-like_sf"/>
</dbReference>
<dbReference type="VEuPathDB" id="FungiDB:YALI1_C09977g"/>
<feature type="domain" description="Luciferase-like" evidence="6">
    <location>
        <begin position="64"/>
        <end position="414"/>
    </location>
</feature>
<gene>
    <name evidence="7" type="ORF">YALI1_C09977g</name>
</gene>
<evidence type="ECO:0000256" key="1">
    <source>
        <dbReference type="ARBA" id="ARBA00022630"/>
    </source>
</evidence>
<dbReference type="GO" id="GO:0016705">
    <property type="term" value="F:oxidoreductase activity, acting on paired donors, with incorporation or reduction of molecular oxygen"/>
    <property type="evidence" value="ECO:0007669"/>
    <property type="project" value="InterPro"/>
</dbReference>
<keyword evidence="2" id="KW-0288">FMN</keyword>
<evidence type="ECO:0000256" key="5">
    <source>
        <dbReference type="ARBA" id="ARBA00033748"/>
    </source>
</evidence>
<dbReference type="eggNOG" id="ENOG502QSR6">
    <property type="taxonomic scope" value="Eukaryota"/>
</dbReference>
<dbReference type="NCBIfam" id="TIGR03860">
    <property type="entry name" value="FMN_nitrolo"/>
    <property type="match status" value="1"/>
</dbReference>
<dbReference type="VEuPathDB" id="FungiDB:YALI0_C07546g"/>
<dbReference type="SUPFAM" id="SSF51679">
    <property type="entry name" value="Bacterial luciferase-like"/>
    <property type="match status" value="1"/>
</dbReference>
<dbReference type="PANTHER" id="PTHR30011">
    <property type="entry name" value="ALKANESULFONATE MONOOXYGENASE-RELATED"/>
    <property type="match status" value="1"/>
</dbReference>
<dbReference type="InterPro" id="IPR011251">
    <property type="entry name" value="Luciferase-like_dom"/>
</dbReference>
<dbReference type="InterPro" id="IPR051260">
    <property type="entry name" value="Diverse_substr_monoxygenases"/>
</dbReference>
<keyword evidence="3" id="KW-0560">Oxidoreductase</keyword>
<reference evidence="7 8" key="1">
    <citation type="journal article" date="2016" name="PLoS ONE">
        <title>Sequence Assembly of Yarrowia lipolytica Strain W29/CLIB89 Shows Transposable Element Diversity.</title>
        <authorList>
            <person name="Magnan C."/>
            <person name="Yu J."/>
            <person name="Chang I."/>
            <person name="Jahn E."/>
            <person name="Kanomata Y."/>
            <person name="Wu J."/>
            <person name="Zeller M."/>
            <person name="Oakes M."/>
            <person name="Baldi P."/>
            <person name="Sandmeyer S."/>
        </authorList>
    </citation>
    <scope>NUCLEOTIDE SEQUENCE [LARGE SCALE GENOMIC DNA]</scope>
    <source>
        <strain evidence="8">CLIB89(W29)</strain>
    </source>
</reference>
<evidence type="ECO:0000256" key="3">
    <source>
        <dbReference type="ARBA" id="ARBA00023002"/>
    </source>
</evidence>
<keyword evidence="4" id="KW-0503">Monooxygenase</keyword>
<sequence>MPHHRGFDVASYRGYDENGELPAKRIKSTKKIILNAFVMFTPTHLNFGLWTHPDHSKFGRDFAKRQPWQELAKTLEKGKFHAIFIADHLGFREVYGDGDPIGLEKKIQFPCHDPLFLVPIMASVTDHLNFGITVSTSYTPPFTLARQFSTLDHLTDGRIGWNIVTSNSDSASRNFGLEHQVEHDDRYKKADEYMDVVYKLWESSWAEDAVIKGLKTDAFDTSKINYIDHEGKHFKVKGPAVALPSVQRTPVLFQAGMSSAGRAFAGKHAEAVFIAGPSPQLIRQTVNALRESAGDRKLLVVSTLMVIVKATNQEAQDYYKELSDASDKEGALIFCSQMFGADLKSYPPGQDLRETDNPNLVKAVSMWASQTDSKDEVWDVDKVANEYKLARRGGVAVGDAETVADIIEDWIEIGDLDGFNLSHATFPGTYDDIVGYLIPELQKRGRFHEDYPENEHTFRELLYDTPGNSYLRSDHYGFGFKT</sequence>
<organism evidence="7 8">
    <name type="scientific">Yarrowia lipolytica</name>
    <name type="common">Candida lipolytica</name>
    <dbReference type="NCBI Taxonomy" id="4952"/>
    <lineage>
        <taxon>Eukaryota</taxon>
        <taxon>Fungi</taxon>
        <taxon>Dikarya</taxon>
        <taxon>Ascomycota</taxon>
        <taxon>Saccharomycotina</taxon>
        <taxon>Dipodascomycetes</taxon>
        <taxon>Dipodascales</taxon>
        <taxon>Dipodascales incertae sedis</taxon>
        <taxon>Yarrowia</taxon>
    </lineage>
</organism>
<name>A0A1D8NA22_YARLL</name>
<keyword evidence="1" id="KW-0285">Flavoprotein</keyword>
<dbReference type="InterPro" id="IPR016215">
    <property type="entry name" value="NTA_MOA"/>
</dbReference>
<dbReference type="GeneID" id="2910031"/>
<protein>
    <recommendedName>
        <fullName evidence="6">Luciferase-like domain-containing protein</fullName>
    </recommendedName>
</protein>
<dbReference type="AlphaFoldDB" id="A0A1D8NA22"/>
<dbReference type="PIRSF" id="PIRSF000337">
    <property type="entry name" value="NTA_MOA"/>
    <property type="match status" value="1"/>
</dbReference>
<dbReference type="GO" id="GO:0004497">
    <property type="term" value="F:monooxygenase activity"/>
    <property type="evidence" value="ECO:0007669"/>
    <property type="project" value="UniProtKB-KW"/>
</dbReference>
<proteinExistence type="inferred from homology"/>